<reference evidence="2 3" key="1">
    <citation type="submission" date="2019-09" db="EMBL/GenBank/DDBJ databases">
        <title>Genome sequence and assembly of Taibaiella sp.</title>
        <authorList>
            <person name="Chhetri G."/>
        </authorList>
    </citation>
    <scope>NUCLEOTIDE SEQUENCE [LARGE SCALE GENOMIC DNA]</scope>
    <source>
        <strain evidence="2 3">KVB11</strain>
    </source>
</reference>
<dbReference type="GO" id="GO:0004803">
    <property type="term" value="F:transposase activity"/>
    <property type="evidence" value="ECO:0007669"/>
    <property type="project" value="InterPro"/>
</dbReference>
<evidence type="ECO:0000259" key="1">
    <source>
        <dbReference type="SMART" id="SM01321"/>
    </source>
</evidence>
<evidence type="ECO:0000313" key="2">
    <source>
        <dbReference type="EMBL" id="KAA5536299.1"/>
    </source>
</evidence>
<comment type="caution">
    <text evidence="2">The sequence shown here is derived from an EMBL/GenBank/DDBJ whole genome shotgun (WGS) entry which is preliminary data.</text>
</comment>
<proteinExistence type="predicted"/>
<keyword evidence="3" id="KW-1185">Reference proteome</keyword>
<dbReference type="PANTHER" id="PTHR34322">
    <property type="entry name" value="TRANSPOSASE, Y1_TNP DOMAIN-CONTAINING"/>
    <property type="match status" value="1"/>
</dbReference>
<dbReference type="Gene3D" id="3.30.70.1290">
    <property type="entry name" value="Transposase IS200-like"/>
    <property type="match status" value="1"/>
</dbReference>
<dbReference type="InterPro" id="IPR036515">
    <property type="entry name" value="Transposase_17_sf"/>
</dbReference>
<sequence>MALTEHYYTQFEAGKFYHVYNRTVDLKPMFRTNSNYIFFLKKYNEYLSDVVDTYAYCLLGNHFHLAIKIKSQEELDIFQSTRDYKNIPDNHEIVSHQFRKFFQSYSMAFNKSFERVGTLFQTPFKRALIDNPVYLKRLIYYIHYNPQHHNLVDDFRDWEWSSFERFLIERPSKLKKEDVFNCFDGRNGFLEYHDLKHSDNFPEPVFIDDIY</sequence>
<dbReference type="GO" id="GO:0006313">
    <property type="term" value="P:DNA transposition"/>
    <property type="evidence" value="ECO:0007669"/>
    <property type="project" value="InterPro"/>
</dbReference>
<dbReference type="InterPro" id="IPR002686">
    <property type="entry name" value="Transposase_17"/>
</dbReference>
<dbReference type="SUPFAM" id="SSF143422">
    <property type="entry name" value="Transposase IS200-like"/>
    <property type="match status" value="1"/>
</dbReference>
<dbReference type="RefSeq" id="WP_150030872.1">
    <property type="nucleotide sequence ID" value="NZ_VWSH01000001.1"/>
</dbReference>
<dbReference type="AlphaFoldDB" id="A0A5M6CT16"/>
<dbReference type="GO" id="GO:0003677">
    <property type="term" value="F:DNA binding"/>
    <property type="evidence" value="ECO:0007669"/>
    <property type="project" value="InterPro"/>
</dbReference>
<feature type="domain" description="Transposase IS200-like" evidence="1">
    <location>
        <begin position="12"/>
        <end position="145"/>
    </location>
</feature>
<dbReference type="SMART" id="SM01321">
    <property type="entry name" value="Y1_Tnp"/>
    <property type="match status" value="1"/>
</dbReference>
<organism evidence="2 3">
    <name type="scientific">Taibaiella lutea</name>
    <dbReference type="NCBI Taxonomy" id="2608001"/>
    <lineage>
        <taxon>Bacteria</taxon>
        <taxon>Pseudomonadati</taxon>
        <taxon>Bacteroidota</taxon>
        <taxon>Chitinophagia</taxon>
        <taxon>Chitinophagales</taxon>
        <taxon>Chitinophagaceae</taxon>
        <taxon>Taibaiella</taxon>
    </lineage>
</organism>
<gene>
    <name evidence="2" type="ORF">F0919_01125</name>
</gene>
<evidence type="ECO:0000313" key="3">
    <source>
        <dbReference type="Proteomes" id="UP000323632"/>
    </source>
</evidence>
<dbReference type="PANTHER" id="PTHR34322:SF2">
    <property type="entry name" value="TRANSPOSASE IS200-LIKE DOMAIN-CONTAINING PROTEIN"/>
    <property type="match status" value="1"/>
</dbReference>
<accession>A0A5M6CT16</accession>
<dbReference type="EMBL" id="VWSH01000001">
    <property type="protein sequence ID" value="KAA5536299.1"/>
    <property type="molecule type" value="Genomic_DNA"/>
</dbReference>
<protein>
    <recommendedName>
        <fullName evidence="1">Transposase IS200-like domain-containing protein</fullName>
    </recommendedName>
</protein>
<name>A0A5M6CT16_9BACT</name>
<dbReference type="Proteomes" id="UP000323632">
    <property type="component" value="Unassembled WGS sequence"/>
</dbReference>